<evidence type="ECO:0000313" key="2">
    <source>
        <dbReference type="Proteomes" id="UP000032141"/>
    </source>
</evidence>
<sequence>MSTPLYITSVIAHQARNAVRYMIDDNDQRISDKDLVNDMVVTYYQDLLGSENSETHPFLVDELRNIIPYRFPSALTAEFIAVPSQEEVTSTLFSRPKNKAPGPDGFPGVFWEAWTVISGVLDNVVRLHSSCQVPLATHLSLADDVLVFFDGSEDSLRGILNIMEDFKKGTFSACRYQAGITASQISRSTPLSIENEEIRLPASP</sequence>
<evidence type="ECO:0008006" key="3">
    <source>
        <dbReference type="Google" id="ProtNLM"/>
    </source>
</evidence>
<reference evidence="1" key="2">
    <citation type="submission" date="2015-03" db="UniProtKB">
        <authorList>
            <consortium name="EnsemblPlants"/>
        </authorList>
    </citation>
    <scope>IDENTIFICATION</scope>
</reference>
<proteinExistence type="predicted"/>
<keyword evidence="2" id="KW-1185">Reference proteome</keyword>
<dbReference type="eggNOG" id="KOG1075">
    <property type="taxonomic scope" value="Eukaryota"/>
</dbReference>
<dbReference type="Proteomes" id="UP000032141">
    <property type="component" value="Chromosome C8"/>
</dbReference>
<dbReference type="Gramene" id="Bo8g016360.1">
    <property type="protein sequence ID" value="Bo8g016360.1"/>
    <property type="gene ID" value="Bo8g016360"/>
</dbReference>
<organism evidence="1 2">
    <name type="scientific">Brassica oleracea var. oleracea</name>
    <dbReference type="NCBI Taxonomy" id="109376"/>
    <lineage>
        <taxon>Eukaryota</taxon>
        <taxon>Viridiplantae</taxon>
        <taxon>Streptophyta</taxon>
        <taxon>Embryophyta</taxon>
        <taxon>Tracheophyta</taxon>
        <taxon>Spermatophyta</taxon>
        <taxon>Magnoliopsida</taxon>
        <taxon>eudicotyledons</taxon>
        <taxon>Gunneridae</taxon>
        <taxon>Pentapetalae</taxon>
        <taxon>rosids</taxon>
        <taxon>malvids</taxon>
        <taxon>Brassicales</taxon>
        <taxon>Brassicaceae</taxon>
        <taxon>Brassiceae</taxon>
        <taxon>Brassica</taxon>
    </lineage>
</organism>
<dbReference type="HOGENOM" id="CLU_1344930_0_0_1"/>
<accession>A0A0D3DJT9</accession>
<evidence type="ECO:0000313" key="1">
    <source>
        <dbReference type="EnsemblPlants" id="Bo8g016360.1"/>
    </source>
</evidence>
<dbReference type="OMA" id="YMIDDND"/>
<dbReference type="AlphaFoldDB" id="A0A0D3DJT9"/>
<dbReference type="EnsemblPlants" id="Bo8g016360.1">
    <property type="protein sequence ID" value="Bo8g016360.1"/>
    <property type="gene ID" value="Bo8g016360"/>
</dbReference>
<protein>
    <recommendedName>
        <fullName evidence="3">Reverse transcriptase domain-containing protein</fullName>
    </recommendedName>
</protein>
<reference evidence="1 2" key="1">
    <citation type="journal article" date="2014" name="Genome Biol.">
        <title>Transcriptome and methylome profiling reveals relics of genome dominance in the mesopolyploid Brassica oleracea.</title>
        <authorList>
            <person name="Parkin I.A."/>
            <person name="Koh C."/>
            <person name="Tang H."/>
            <person name="Robinson S.J."/>
            <person name="Kagale S."/>
            <person name="Clarke W.E."/>
            <person name="Town C.D."/>
            <person name="Nixon J."/>
            <person name="Krishnakumar V."/>
            <person name="Bidwell S.L."/>
            <person name="Denoeud F."/>
            <person name="Belcram H."/>
            <person name="Links M.G."/>
            <person name="Just J."/>
            <person name="Clarke C."/>
            <person name="Bender T."/>
            <person name="Huebert T."/>
            <person name="Mason A.S."/>
            <person name="Pires J.C."/>
            <person name="Barker G."/>
            <person name="Moore J."/>
            <person name="Walley P.G."/>
            <person name="Manoli S."/>
            <person name="Batley J."/>
            <person name="Edwards D."/>
            <person name="Nelson M.N."/>
            <person name="Wang X."/>
            <person name="Paterson A.H."/>
            <person name="King G."/>
            <person name="Bancroft I."/>
            <person name="Chalhoub B."/>
            <person name="Sharpe A.G."/>
        </authorList>
    </citation>
    <scope>NUCLEOTIDE SEQUENCE</scope>
    <source>
        <strain evidence="1 2">cv. TO1000</strain>
    </source>
</reference>
<name>A0A0D3DJT9_BRAOL</name>